<keyword evidence="3" id="KW-0539">Nucleus</keyword>
<dbReference type="GO" id="GO:0005634">
    <property type="term" value="C:nucleus"/>
    <property type="evidence" value="ECO:0007669"/>
    <property type="project" value="UniProtKB-SubCell"/>
</dbReference>
<dbReference type="Proteomes" id="UP000076632">
    <property type="component" value="Unassembled WGS sequence"/>
</dbReference>
<dbReference type="GO" id="GO:0006351">
    <property type="term" value="P:DNA-templated transcription"/>
    <property type="evidence" value="ECO:0007669"/>
    <property type="project" value="InterPro"/>
</dbReference>
<organism evidence="6 7">
    <name type="scientific">Xylona heveae (strain CBS 132557 / TC161)</name>
    <dbReference type="NCBI Taxonomy" id="1328760"/>
    <lineage>
        <taxon>Eukaryota</taxon>
        <taxon>Fungi</taxon>
        <taxon>Dikarya</taxon>
        <taxon>Ascomycota</taxon>
        <taxon>Pezizomycotina</taxon>
        <taxon>Xylonomycetes</taxon>
        <taxon>Xylonales</taxon>
        <taxon>Xylonaceae</taxon>
        <taxon>Xylona</taxon>
    </lineage>
</organism>
<dbReference type="AlphaFoldDB" id="A0A165I4F8"/>
<dbReference type="InterPro" id="IPR001138">
    <property type="entry name" value="Zn2Cys6_DnaBD"/>
</dbReference>
<evidence type="ECO:0000313" key="6">
    <source>
        <dbReference type="EMBL" id="KZF24368.1"/>
    </source>
</evidence>
<dbReference type="CDD" id="cd12148">
    <property type="entry name" value="fungal_TF_MHR"/>
    <property type="match status" value="1"/>
</dbReference>
<evidence type="ECO:0000313" key="7">
    <source>
        <dbReference type="Proteomes" id="UP000076632"/>
    </source>
</evidence>
<evidence type="ECO:0000256" key="2">
    <source>
        <dbReference type="ARBA" id="ARBA00022723"/>
    </source>
</evidence>
<evidence type="ECO:0000256" key="1">
    <source>
        <dbReference type="ARBA" id="ARBA00004123"/>
    </source>
</evidence>
<feature type="compositionally biased region" description="Basic and acidic residues" evidence="4">
    <location>
        <begin position="118"/>
        <end position="133"/>
    </location>
</feature>
<dbReference type="Pfam" id="PF00172">
    <property type="entry name" value="Zn_clus"/>
    <property type="match status" value="1"/>
</dbReference>
<proteinExistence type="predicted"/>
<reference evidence="6 7" key="1">
    <citation type="journal article" date="2016" name="Fungal Biol.">
        <title>The genome of Xylona heveae provides a window into fungal endophytism.</title>
        <authorList>
            <person name="Gazis R."/>
            <person name="Kuo A."/>
            <person name="Riley R."/>
            <person name="LaButti K."/>
            <person name="Lipzen A."/>
            <person name="Lin J."/>
            <person name="Amirebrahimi M."/>
            <person name="Hesse C.N."/>
            <person name="Spatafora J.W."/>
            <person name="Henrissat B."/>
            <person name="Hainaut M."/>
            <person name="Grigoriev I.V."/>
            <person name="Hibbett D.S."/>
        </authorList>
    </citation>
    <scope>NUCLEOTIDE SEQUENCE [LARGE SCALE GENOMIC DNA]</scope>
    <source>
        <strain evidence="6 7">TC161</strain>
    </source>
</reference>
<dbReference type="STRING" id="1328760.A0A165I4F8"/>
<evidence type="ECO:0000256" key="4">
    <source>
        <dbReference type="SAM" id="MobiDB-lite"/>
    </source>
</evidence>
<dbReference type="GO" id="GO:0003677">
    <property type="term" value="F:DNA binding"/>
    <property type="evidence" value="ECO:0007669"/>
    <property type="project" value="InterPro"/>
</dbReference>
<dbReference type="Gene3D" id="4.10.240.10">
    <property type="entry name" value="Zn(2)-C6 fungal-type DNA-binding domain"/>
    <property type="match status" value="1"/>
</dbReference>
<feature type="domain" description="Zn(2)-C6 fungal-type" evidence="5">
    <location>
        <begin position="53"/>
        <end position="82"/>
    </location>
</feature>
<evidence type="ECO:0000256" key="3">
    <source>
        <dbReference type="ARBA" id="ARBA00023242"/>
    </source>
</evidence>
<dbReference type="GeneID" id="28900035"/>
<dbReference type="PANTHER" id="PTHR31001">
    <property type="entry name" value="UNCHARACTERIZED TRANSCRIPTIONAL REGULATORY PROTEIN"/>
    <property type="match status" value="1"/>
</dbReference>
<accession>A0A165I4F8</accession>
<dbReference type="PANTHER" id="PTHR31001:SF40">
    <property type="entry name" value="ZN(II)2CYS6 TRANSCRIPTION FACTOR (EUROFUNG)"/>
    <property type="match status" value="1"/>
</dbReference>
<comment type="subcellular location">
    <subcellularLocation>
        <location evidence="1">Nucleus</location>
    </subcellularLocation>
</comment>
<protein>
    <recommendedName>
        <fullName evidence="5">Zn(2)-C6 fungal-type domain-containing protein</fullName>
    </recommendedName>
</protein>
<dbReference type="OMA" id="NRMITSC"/>
<feature type="compositionally biased region" description="Basic and acidic residues" evidence="4">
    <location>
        <begin position="752"/>
        <end position="765"/>
    </location>
</feature>
<dbReference type="SUPFAM" id="SSF57701">
    <property type="entry name" value="Zn2/Cys6 DNA-binding domain"/>
    <property type="match status" value="1"/>
</dbReference>
<gene>
    <name evidence="6" type="ORF">L228DRAFT_266711</name>
</gene>
<dbReference type="EMBL" id="KV407456">
    <property type="protein sequence ID" value="KZF24368.1"/>
    <property type="molecule type" value="Genomic_DNA"/>
</dbReference>
<name>A0A165I4F8_XYLHT</name>
<dbReference type="PROSITE" id="PS50048">
    <property type="entry name" value="ZN2_CY6_FUNGAL_2"/>
    <property type="match status" value="1"/>
</dbReference>
<dbReference type="InterPro" id="IPR036864">
    <property type="entry name" value="Zn2-C6_fun-type_DNA-bd_sf"/>
</dbReference>
<dbReference type="RefSeq" id="XP_018189923.1">
    <property type="nucleotide sequence ID" value="XM_018334898.1"/>
</dbReference>
<dbReference type="InterPro" id="IPR007219">
    <property type="entry name" value="XnlR_reg_dom"/>
</dbReference>
<dbReference type="OrthoDB" id="424974at2759"/>
<dbReference type="CDD" id="cd00067">
    <property type="entry name" value="GAL4"/>
    <property type="match status" value="1"/>
</dbReference>
<dbReference type="GO" id="GO:0008270">
    <property type="term" value="F:zinc ion binding"/>
    <property type="evidence" value="ECO:0007669"/>
    <property type="project" value="InterPro"/>
</dbReference>
<feature type="region of interest" description="Disordered" evidence="4">
    <location>
        <begin position="893"/>
        <end position="920"/>
    </location>
</feature>
<dbReference type="Pfam" id="PF04082">
    <property type="entry name" value="Fungal_trans"/>
    <property type="match status" value="1"/>
</dbReference>
<dbReference type="SMART" id="SM00906">
    <property type="entry name" value="Fungal_trans"/>
    <property type="match status" value="1"/>
</dbReference>
<dbReference type="InterPro" id="IPR050613">
    <property type="entry name" value="Sec_Metabolite_Reg"/>
</dbReference>
<keyword evidence="2" id="KW-0479">Metal-binding</keyword>
<feature type="region of interest" description="Disordered" evidence="4">
    <location>
        <begin position="114"/>
        <end position="136"/>
    </location>
</feature>
<dbReference type="InParanoid" id="A0A165I4F8"/>
<feature type="region of interest" description="Disordered" evidence="4">
    <location>
        <begin position="748"/>
        <end position="795"/>
    </location>
</feature>
<keyword evidence="7" id="KW-1185">Reference proteome</keyword>
<dbReference type="GO" id="GO:0000981">
    <property type="term" value="F:DNA-binding transcription factor activity, RNA polymerase II-specific"/>
    <property type="evidence" value="ECO:0007669"/>
    <property type="project" value="InterPro"/>
</dbReference>
<sequence length="937" mass="104924">MATASARNKSSDDFTPGAEGPAPITTSLVGNTAPAAAAAHPPRIRRRNRMITSCLECRRRKLRCNRSQPCVNCTKANRDCVFLAPATDAVAQLKLKEVKEKMGDLELGLARDAASNVTREDDSPARTTDRNVEQEDLSFLPAAGDDSDSLDEQHLVATPNAIEDAVYDDDADDVLMDLGIQLGKIDMALKHTDDGLEYTPLSSSGFRSLFYKEDLRRSLEPPPMYLEPSPGFLFGGIPERSALMDYLPSRSAADRLIGQYFDSVHYIARVVHRPTFERQYRSFWAQVSLGIEPTASLQALVFAAMFSAIVSMPEETSFSEFGVNKARLTENFLLGTESALARANFLRTSKIETLQAFVMYLIPICRDQLSRTHAVLVAAAIRIAQCMGLHRDGTNYGLSPLETHVRRLIWYQLCYLDIRSCDAHGPRPSIRRDDFDTKFPLNVDDTAFGSSSPPTEDAPFWTDMTFARVRFECHETHRMIWFERPRLERKEITLLHLLGKVDNFRRTMQEKFLTMLDDTVPLHRYARLVFQIHFNRNFLMILHRFMASPHKKIPDRLRQVAISCAVEQLEAAIEIETSPELRPWLWFSRTCQQFHSGLFLLIEIYFYPNQPLADRVWKVLDYTFELSSDLPREVKARRMLTEIRDRTDVYRELRKMRAPANLEGEVGSRVARVSQRHEQEEAAKDVLETSAGVTGINMGTLGDPSQPAQASSPSNLSWFNLPFSTFLPNQSPAHVASVQNRLDVSYAAQQRHQKESEGKAKEVEAKSPSSPQRPTQLPPPASAFPSPISDVSRQPVKPPAAYTPLGFVSYADQSVQQPDFGANYTNVPNPDSPYTPAAHGATVTSPSANLSDNGPGVTSQRSRTFDAGGSLAYSPTAIPSGQKPIAQNYQYFFAPPPQPSAPPTIESRSTNSSSPDELMLDIDWDEWDRLFPQPSVV</sequence>
<feature type="region of interest" description="Disordered" evidence="4">
    <location>
        <begin position="837"/>
        <end position="862"/>
    </location>
</feature>
<dbReference type="FunCoup" id="A0A165I4F8">
    <property type="interactions" value="1202"/>
</dbReference>
<feature type="compositionally biased region" description="Polar residues" evidence="4">
    <location>
        <begin position="906"/>
        <end position="915"/>
    </location>
</feature>
<evidence type="ECO:0000259" key="5">
    <source>
        <dbReference type="PROSITE" id="PS50048"/>
    </source>
</evidence>
<dbReference type="SMART" id="SM00066">
    <property type="entry name" value="GAL4"/>
    <property type="match status" value="1"/>
</dbReference>
<feature type="region of interest" description="Disordered" evidence="4">
    <location>
        <begin position="1"/>
        <end position="42"/>
    </location>
</feature>
<dbReference type="PROSITE" id="PS00463">
    <property type="entry name" value="ZN2_CY6_FUNGAL_1"/>
    <property type="match status" value="1"/>
</dbReference>
<feature type="compositionally biased region" description="Polar residues" evidence="4">
    <location>
        <begin position="842"/>
        <end position="862"/>
    </location>
</feature>